<evidence type="ECO:0000313" key="2">
    <source>
        <dbReference type="EMBL" id="GIJ74580.1"/>
    </source>
</evidence>
<dbReference type="Proteomes" id="UP000635606">
    <property type="component" value="Unassembled WGS sequence"/>
</dbReference>
<keyword evidence="3" id="KW-1185">Reference proteome</keyword>
<proteinExistence type="predicted"/>
<dbReference type="AlphaFoldDB" id="A0A8J4A659"/>
<reference evidence="2" key="1">
    <citation type="submission" date="2021-01" db="EMBL/GenBank/DDBJ databases">
        <title>Whole genome shotgun sequence of Virgisporangium ochraceum NBRC 16418.</title>
        <authorList>
            <person name="Komaki H."/>
            <person name="Tamura T."/>
        </authorList>
    </citation>
    <scope>NUCLEOTIDE SEQUENCE</scope>
    <source>
        <strain evidence="2">NBRC 16418</strain>
    </source>
</reference>
<dbReference type="EMBL" id="BOPH01000141">
    <property type="protein sequence ID" value="GIJ74580.1"/>
    <property type="molecule type" value="Genomic_DNA"/>
</dbReference>
<evidence type="ECO:0000313" key="3">
    <source>
        <dbReference type="Proteomes" id="UP000635606"/>
    </source>
</evidence>
<accession>A0A8J4A659</accession>
<comment type="caution">
    <text evidence="2">The sequence shown here is derived from an EMBL/GenBank/DDBJ whole genome shotgun (WGS) entry which is preliminary data.</text>
</comment>
<feature type="region of interest" description="Disordered" evidence="1">
    <location>
        <begin position="1"/>
        <end position="63"/>
    </location>
</feature>
<evidence type="ECO:0000256" key="1">
    <source>
        <dbReference type="SAM" id="MobiDB-lite"/>
    </source>
</evidence>
<name>A0A8J4A659_9ACTN</name>
<organism evidence="2 3">
    <name type="scientific">Virgisporangium ochraceum</name>
    <dbReference type="NCBI Taxonomy" id="65505"/>
    <lineage>
        <taxon>Bacteria</taxon>
        <taxon>Bacillati</taxon>
        <taxon>Actinomycetota</taxon>
        <taxon>Actinomycetes</taxon>
        <taxon>Micromonosporales</taxon>
        <taxon>Micromonosporaceae</taxon>
        <taxon>Virgisporangium</taxon>
    </lineage>
</organism>
<protein>
    <submittedName>
        <fullName evidence="2">Uncharacterized protein</fullName>
    </submittedName>
</protein>
<sequence>MTGRQGGHTVHSGHLTGGHAHAVTGKPFMTTRIAHDGRDPVTTPACLGDGRPSGATAGPENNDLTHAIAPLRCAMHSQALG</sequence>
<gene>
    <name evidence="2" type="ORF">Voc01_094970</name>
</gene>